<dbReference type="PANTHER" id="PTHR44167:SF24">
    <property type="entry name" value="SERINE_THREONINE-PROTEIN KINASE CHK2"/>
    <property type="match status" value="1"/>
</dbReference>
<dbReference type="GO" id="GO:0005634">
    <property type="term" value="C:nucleus"/>
    <property type="evidence" value="ECO:0007669"/>
    <property type="project" value="TreeGrafter"/>
</dbReference>
<feature type="compositionally biased region" description="Polar residues" evidence="1">
    <location>
        <begin position="16"/>
        <end position="25"/>
    </location>
</feature>
<dbReference type="VEuPathDB" id="FungiDB:AMAG_16741"/>
<dbReference type="Proteomes" id="UP000054350">
    <property type="component" value="Unassembled WGS sequence"/>
</dbReference>
<evidence type="ECO:0000256" key="1">
    <source>
        <dbReference type="SAM" id="MobiDB-lite"/>
    </source>
</evidence>
<proteinExistence type="predicted"/>
<dbReference type="STRING" id="578462.A0A0L0TC25"/>
<gene>
    <name evidence="3" type="ORF">AMAG_16741</name>
</gene>
<evidence type="ECO:0000259" key="2">
    <source>
        <dbReference type="PROSITE" id="PS50011"/>
    </source>
</evidence>
<dbReference type="Pfam" id="PF00069">
    <property type="entry name" value="Pkinase"/>
    <property type="match status" value="1"/>
</dbReference>
<organism evidence="3 4">
    <name type="scientific">Allomyces macrogynus (strain ATCC 38327)</name>
    <name type="common">Allomyces javanicus var. macrogynus</name>
    <dbReference type="NCBI Taxonomy" id="578462"/>
    <lineage>
        <taxon>Eukaryota</taxon>
        <taxon>Fungi</taxon>
        <taxon>Fungi incertae sedis</taxon>
        <taxon>Blastocladiomycota</taxon>
        <taxon>Blastocladiomycetes</taxon>
        <taxon>Blastocladiales</taxon>
        <taxon>Blastocladiaceae</taxon>
        <taxon>Allomyces</taxon>
    </lineage>
</organism>
<keyword evidence="3" id="KW-0723">Serine/threonine-protein kinase</keyword>
<dbReference type="SUPFAM" id="SSF56112">
    <property type="entry name" value="Protein kinase-like (PK-like)"/>
    <property type="match status" value="1"/>
</dbReference>
<feature type="region of interest" description="Disordered" evidence="1">
    <location>
        <begin position="450"/>
        <end position="471"/>
    </location>
</feature>
<dbReference type="AlphaFoldDB" id="A0A0L0TC25"/>
<dbReference type="PROSITE" id="PS50011">
    <property type="entry name" value="PROTEIN_KINASE_DOM"/>
    <property type="match status" value="1"/>
</dbReference>
<protein>
    <submittedName>
        <fullName evidence="3">Serine/threonine protein kinase</fullName>
    </submittedName>
</protein>
<dbReference type="GO" id="GO:0004674">
    <property type="term" value="F:protein serine/threonine kinase activity"/>
    <property type="evidence" value="ECO:0007669"/>
    <property type="project" value="UniProtKB-KW"/>
</dbReference>
<feature type="domain" description="Protein kinase" evidence="2">
    <location>
        <begin position="136"/>
        <end position="424"/>
    </location>
</feature>
<accession>A0A0L0TC25</accession>
<keyword evidence="4" id="KW-1185">Reference proteome</keyword>
<dbReference type="InterPro" id="IPR011009">
    <property type="entry name" value="Kinase-like_dom_sf"/>
</dbReference>
<dbReference type="eggNOG" id="KOG0032">
    <property type="taxonomic scope" value="Eukaryota"/>
</dbReference>
<dbReference type="GO" id="GO:0005524">
    <property type="term" value="F:ATP binding"/>
    <property type="evidence" value="ECO:0007669"/>
    <property type="project" value="InterPro"/>
</dbReference>
<dbReference type="OrthoDB" id="5571032at2759"/>
<reference evidence="3 4" key="1">
    <citation type="submission" date="2009-11" db="EMBL/GenBank/DDBJ databases">
        <title>Annotation of Allomyces macrogynus ATCC 38327.</title>
        <authorList>
            <consortium name="The Broad Institute Genome Sequencing Platform"/>
            <person name="Russ C."/>
            <person name="Cuomo C."/>
            <person name="Burger G."/>
            <person name="Gray M.W."/>
            <person name="Holland P.W.H."/>
            <person name="King N."/>
            <person name="Lang F.B.F."/>
            <person name="Roger A.J."/>
            <person name="Ruiz-Trillo I."/>
            <person name="Young S.K."/>
            <person name="Zeng Q."/>
            <person name="Gargeya S."/>
            <person name="Fitzgerald M."/>
            <person name="Haas B."/>
            <person name="Abouelleil A."/>
            <person name="Alvarado L."/>
            <person name="Arachchi H.M."/>
            <person name="Berlin A."/>
            <person name="Chapman S.B."/>
            <person name="Gearin G."/>
            <person name="Goldberg J."/>
            <person name="Griggs A."/>
            <person name="Gujja S."/>
            <person name="Hansen M."/>
            <person name="Heiman D."/>
            <person name="Howarth C."/>
            <person name="Larimer J."/>
            <person name="Lui A."/>
            <person name="MacDonald P.J.P."/>
            <person name="McCowen C."/>
            <person name="Montmayeur A."/>
            <person name="Murphy C."/>
            <person name="Neiman D."/>
            <person name="Pearson M."/>
            <person name="Priest M."/>
            <person name="Roberts A."/>
            <person name="Saif S."/>
            <person name="Shea T."/>
            <person name="Sisk P."/>
            <person name="Stolte C."/>
            <person name="Sykes S."/>
            <person name="Wortman J."/>
            <person name="Nusbaum C."/>
            <person name="Birren B."/>
        </authorList>
    </citation>
    <scope>NUCLEOTIDE SEQUENCE [LARGE SCALE GENOMIC DNA]</scope>
    <source>
        <strain evidence="3 4">ATCC 38327</strain>
    </source>
</reference>
<sequence length="471" mass="50222">MFQRPRRDSGNRSRESTTSAPVSTDASASPSLPPAMPPALPLARVATTHSTADSASTRAKRTGLLARFSWRKLKAGITGGQHTVAKESSTARVVVSAPLTAAPIHESHGLSPVREVSTPPIPIPGSSSGDADFNSTVVASTPPTGGGALVYKTLFKGAPGDDSASVSTATLTATDQPSSKPAAHGEVAILAMIAAAKDANTDASRAADWTHVVSPRDVLVDDVGRDVVVFDAYTHLNLSDVPLRAAADLVRQLLSALDAIHALGIVHLDVNPANLMQDAAGRLVLIDFGLARVCDGTPHPPGRGTRGYIAPELFPPKMCTSTYPDLYSAGIVFGQLLEPYLVHCNLRILGGSASYPVHVEEVWQDVREFVEIDALCHDDLFPPILQLAADLLLRLITSSTPSTPAPGHLYVRLSAPNARRHPFLAILDDPPLADASFRYMAPNEWRQRRAGDQLRDRKRRRGTEYSRLIGA</sequence>
<dbReference type="Gene3D" id="1.10.510.10">
    <property type="entry name" value="Transferase(Phosphotransferase) domain 1"/>
    <property type="match status" value="1"/>
</dbReference>
<keyword evidence="3" id="KW-0808">Transferase</keyword>
<reference evidence="4" key="2">
    <citation type="submission" date="2009-11" db="EMBL/GenBank/DDBJ databases">
        <title>The Genome Sequence of Allomyces macrogynus strain ATCC 38327.</title>
        <authorList>
            <consortium name="The Broad Institute Genome Sequencing Platform"/>
            <person name="Russ C."/>
            <person name="Cuomo C."/>
            <person name="Shea T."/>
            <person name="Young S.K."/>
            <person name="Zeng Q."/>
            <person name="Koehrsen M."/>
            <person name="Haas B."/>
            <person name="Borodovsky M."/>
            <person name="Guigo R."/>
            <person name="Alvarado L."/>
            <person name="Berlin A."/>
            <person name="Borenstein D."/>
            <person name="Chen Z."/>
            <person name="Engels R."/>
            <person name="Freedman E."/>
            <person name="Gellesch M."/>
            <person name="Goldberg J."/>
            <person name="Griggs A."/>
            <person name="Gujja S."/>
            <person name="Heiman D."/>
            <person name="Hepburn T."/>
            <person name="Howarth C."/>
            <person name="Jen D."/>
            <person name="Larson L."/>
            <person name="Lewis B."/>
            <person name="Mehta T."/>
            <person name="Park D."/>
            <person name="Pearson M."/>
            <person name="Roberts A."/>
            <person name="Saif S."/>
            <person name="Shenoy N."/>
            <person name="Sisk P."/>
            <person name="Stolte C."/>
            <person name="Sykes S."/>
            <person name="Walk T."/>
            <person name="White J."/>
            <person name="Yandava C."/>
            <person name="Burger G."/>
            <person name="Gray M.W."/>
            <person name="Holland P.W.H."/>
            <person name="King N."/>
            <person name="Lang F.B.F."/>
            <person name="Roger A.J."/>
            <person name="Ruiz-Trillo I."/>
            <person name="Lander E."/>
            <person name="Nusbaum C."/>
        </authorList>
    </citation>
    <scope>NUCLEOTIDE SEQUENCE [LARGE SCALE GENOMIC DNA]</scope>
    <source>
        <strain evidence="4">ATCC 38327</strain>
    </source>
</reference>
<evidence type="ECO:0000313" key="4">
    <source>
        <dbReference type="Proteomes" id="UP000054350"/>
    </source>
</evidence>
<dbReference type="EMBL" id="GG745378">
    <property type="protein sequence ID" value="KNE72255.1"/>
    <property type="molecule type" value="Genomic_DNA"/>
</dbReference>
<dbReference type="GO" id="GO:0044773">
    <property type="term" value="P:mitotic DNA damage checkpoint signaling"/>
    <property type="evidence" value="ECO:0007669"/>
    <property type="project" value="TreeGrafter"/>
</dbReference>
<dbReference type="InterPro" id="IPR000719">
    <property type="entry name" value="Prot_kinase_dom"/>
</dbReference>
<dbReference type="SMART" id="SM00220">
    <property type="entry name" value="S_TKc"/>
    <property type="match status" value="1"/>
</dbReference>
<feature type="region of interest" description="Disordered" evidence="1">
    <location>
        <begin position="1"/>
        <end position="39"/>
    </location>
</feature>
<name>A0A0L0TC25_ALLM3</name>
<evidence type="ECO:0000313" key="3">
    <source>
        <dbReference type="EMBL" id="KNE72255.1"/>
    </source>
</evidence>
<keyword evidence="3" id="KW-0418">Kinase</keyword>
<feature type="compositionally biased region" description="Basic and acidic residues" evidence="1">
    <location>
        <begin position="1"/>
        <end position="15"/>
    </location>
</feature>
<dbReference type="PANTHER" id="PTHR44167">
    <property type="entry name" value="OVARIAN-SPECIFIC SERINE/THREONINE-PROTEIN KINASE LOK-RELATED"/>
    <property type="match status" value="1"/>
</dbReference>